<evidence type="ECO:0000256" key="7">
    <source>
        <dbReference type="SAM" id="MobiDB-lite"/>
    </source>
</evidence>
<keyword evidence="2 6" id="KW-0547">Nucleotide-binding</keyword>
<feature type="region of interest" description="Disordered" evidence="7">
    <location>
        <begin position="712"/>
        <end position="758"/>
    </location>
</feature>
<feature type="compositionally biased region" description="Low complexity" evidence="7">
    <location>
        <begin position="340"/>
        <end position="352"/>
    </location>
</feature>
<keyword evidence="1" id="KW-0808">Transferase</keyword>
<sequence>MRYPITKGKTLHAHVIGKLVVKKVEGLGDAEKLRRIQSIATYCLYSVLQTSCCVNILSNIPSIEQCEGCIRLSWCLLVNMSSKPGVDDEDVVTITNWNSSASNSSGDKSHENETSKELSRRLPPVKAQALNGFDDSDFLLDSPPENLSAGDIRWLYNSSKGTFSVSSKMIEKKKRYEQQIVLPVHQSIHNSDESVGLQLHRNIFSQAFQNLTINRSLPLASSHTAYLSNNEKVYLHDGRYKSEFDEIRLIGKGGFAKVTEVRHKVDKQHYAVKRVTVKSPGSITLEKLSQEVTILAKLTKTPCHRIVRYHAAWLEEEHASGSDAGLVQKKEDEKVPSLASSSSSSSESSSSSSEEDNPEHSDASIVFEASKETSFDRSKTTTVNGSKTGQVSSVISSSSVSSVKETSVSQAGIYFYEKEEEIVQTDQYTYKSLETRNRKGVMDRESFKREIVDAATLRRPRRRHSSKPLTKYVLYIQMELCGKTLSEWLLDRNDSLLSGGPFSCVNYGQNIHILKQILEGVHFVHEQDILHRDLKPLNVFLTEPQLEVKIGDFGLAREVLCQEEEHVEAVNPRTVGRQLSTDIGTSPYIAPEQQRGGDYDSKADMYSFGIIKYEMFHPFRTGMERSICIKMLREGGDIPEKLRSSWPEAAKLIESLTNKDKMLRPSASDVLKCWAYCDHNQQAQEALQTQLSQRDSLITEKDKELEKVKEEKDKELEKVKEEKDKELEKVKEEKDKELEKVKEERDQQREENEKKEKRIKELEEQLKALQMKDKNS</sequence>
<dbReference type="InterPro" id="IPR017441">
    <property type="entry name" value="Protein_kinase_ATP_BS"/>
</dbReference>
<evidence type="ECO:0000256" key="2">
    <source>
        <dbReference type="ARBA" id="ARBA00022741"/>
    </source>
</evidence>
<evidence type="ECO:0000313" key="9">
    <source>
        <dbReference type="EMBL" id="PIK58036.1"/>
    </source>
</evidence>
<dbReference type="AlphaFoldDB" id="A0A2G8LCN0"/>
<name>A0A2G8LCN0_STIJA</name>
<dbReference type="GO" id="GO:0005737">
    <property type="term" value="C:cytoplasm"/>
    <property type="evidence" value="ECO:0007669"/>
    <property type="project" value="TreeGrafter"/>
</dbReference>
<gene>
    <name evidence="9" type="ORF">BSL78_05015</name>
</gene>
<feature type="region of interest" description="Disordered" evidence="7">
    <location>
        <begin position="320"/>
        <end position="396"/>
    </location>
</feature>
<dbReference type="InterPro" id="IPR000719">
    <property type="entry name" value="Prot_kinase_dom"/>
</dbReference>
<dbReference type="SUPFAM" id="SSF56112">
    <property type="entry name" value="Protein kinase-like (PK-like)"/>
    <property type="match status" value="1"/>
</dbReference>
<keyword evidence="3" id="KW-0418">Kinase</keyword>
<evidence type="ECO:0000256" key="5">
    <source>
        <dbReference type="ARBA" id="ARBA00037982"/>
    </source>
</evidence>
<dbReference type="GO" id="GO:0004694">
    <property type="term" value="F:eukaryotic translation initiation factor 2alpha kinase activity"/>
    <property type="evidence" value="ECO:0007669"/>
    <property type="project" value="TreeGrafter"/>
</dbReference>
<dbReference type="Gene3D" id="1.10.510.10">
    <property type="entry name" value="Transferase(Phosphotransferase) domain 1"/>
    <property type="match status" value="1"/>
</dbReference>
<dbReference type="SMART" id="SM00220">
    <property type="entry name" value="S_TKc"/>
    <property type="match status" value="1"/>
</dbReference>
<dbReference type="EMBL" id="MRZV01000124">
    <property type="protein sequence ID" value="PIK58036.1"/>
    <property type="molecule type" value="Genomic_DNA"/>
</dbReference>
<dbReference type="PANTHER" id="PTHR11042">
    <property type="entry name" value="EUKARYOTIC TRANSLATION INITIATION FACTOR 2-ALPHA KINASE EIF2-ALPHA KINASE -RELATED"/>
    <property type="match status" value="1"/>
</dbReference>
<feature type="domain" description="Protein kinase" evidence="8">
    <location>
        <begin position="244"/>
        <end position="687"/>
    </location>
</feature>
<dbReference type="InterPro" id="IPR011009">
    <property type="entry name" value="Kinase-like_dom_sf"/>
</dbReference>
<dbReference type="STRING" id="307972.A0A2G8LCN0"/>
<evidence type="ECO:0000256" key="4">
    <source>
        <dbReference type="ARBA" id="ARBA00022840"/>
    </source>
</evidence>
<feature type="binding site" evidence="6">
    <location>
        <position position="273"/>
    </location>
    <ligand>
        <name>ATP</name>
        <dbReference type="ChEBI" id="CHEBI:30616"/>
    </ligand>
</feature>
<protein>
    <recommendedName>
        <fullName evidence="8">Protein kinase domain-containing protein</fullName>
    </recommendedName>
</protein>
<dbReference type="PROSITE" id="PS50011">
    <property type="entry name" value="PROTEIN_KINASE_DOM"/>
    <property type="match status" value="1"/>
</dbReference>
<keyword evidence="4 6" id="KW-0067">ATP-binding</keyword>
<evidence type="ECO:0000256" key="1">
    <source>
        <dbReference type="ARBA" id="ARBA00022679"/>
    </source>
</evidence>
<dbReference type="GO" id="GO:0005634">
    <property type="term" value="C:nucleus"/>
    <property type="evidence" value="ECO:0007669"/>
    <property type="project" value="TreeGrafter"/>
</dbReference>
<dbReference type="Proteomes" id="UP000230750">
    <property type="component" value="Unassembled WGS sequence"/>
</dbReference>
<reference evidence="9 10" key="1">
    <citation type="journal article" date="2017" name="PLoS Biol.">
        <title>The sea cucumber genome provides insights into morphological evolution and visceral regeneration.</title>
        <authorList>
            <person name="Zhang X."/>
            <person name="Sun L."/>
            <person name="Yuan J."/>
            <person name="Sun Y."/>
            <person name="Gao Y."/>
            <person name="Zhang L."/>
            <person name="Li S."/>
            <person name="Dai H."/>
            <person name="Hamel J.F."/>
            <person name="Liu C."/>
            <person name="Yu Y."/>
            <person name="Liu S."/>
            <person name="Lin W."/>
            <person name="Guo K."/>
            <person name="Jin S."/>
            <person name="Xu P."/>
            <person name="Storey K.B."/>
            <person name="Huan P."/>
            <person name="Zhang T."/>
            <person name="Zhou Y."/>
            <person name="Zhang J."/>
            <person name="Lin C."/>
            <person name="Li X."/>
            <person name="Xing L."/>
            <person name="Huo D."/>
            <person name="Sun M."/>
            <person name="Wang L."/>
            <person name="Mercier A."/>
            <person name="Li F."/>
            <person name="Yang H."/>
            <person name="Xiang J."/>
        </authorList>
    </citation>
    <scope>NUCLEOTIDE SEQUENCE [LARGE SCALE GENOMIC DNA]</scope>
    <source>
        <strain evidence="9">Shaxun</strain>
        <tissue evidence="9">Muscle</tissue>
    </source>
</reference>
<evidence type="ECO:0000256" key="6">
    <source>
        <dbReference type="PROSITE-ProRule" id="PRU10141"/>
    </source>
</evidence>
<dbReference type="InterPro" id="IPR008271">
    <property type="entry name" value="Ser/Thr_kinase_AS"/>
</dbReference>
<dbReference type="PROSITE" id="PS00108">
    <property type="entry name" value="PROTEIN_KINASE_ST"/>
    <property type="match status" value="1"/>
</dbReference>
<organism evidence="9 10">
    <name type="scientific">Stichopus japonicus</name>
    <name type="common">Sea cucumber</name>
    <dbReference type="NCBI Taxonomy" id="307972"/>
    <lineage>
        <taxon>Eukaryota</taxon>
        <taxon>Metazoa</taxon>
        <taxon>Echinodermata</taxon>
        <taxon>Eleutherozoa</taxon>
        <taxon>Echinozoa</taxon>
        <taxon>Holothuroidea</taxon>
        <taxon>Aspidochirotacea</taxon>
        <taxon>Aspidochirotida</taxon>
        <taxon>Stichopodidae</taxon>
        <taxon>Apostichopus</taxon>
    </lineage>
</organism>
<feature type="compositionally biased region" description="Polar residues" evidence="7">
    <location>
        <begin position="380"/>
        <end position="390"/>
    </location>
</feature>
<keyword evidence="10" id="KW-1185">Reference proteome</keyword>
<dbReference type="PROSITE" id="PS00107">
    <property type="entry name" value="PROTEIN_KINASE_ATP"/>
    <property type="match status" value="1"/>
</dbReference>
<dbReference type="PANTHER" id="PTHR11042:SF187">
    <property type="entry name" value="EUKARYOTIC TRANSLATION INITIATION FACTOR 2-ALPHA KINASE 2"/>
    <property type="match status" value="1"/>
</dbReference>
<dbReference type="Gene3D" id="3.30.200.20">
    <property type="entry name" value="Phosphorylase Kinase, domain 1"/>
    <property type="match status" value="1"/>
</dbReference>
<evidence type="ECO:0000313" key="10">
    <source>
        <dbReference type="Proteomes" id="UP000230750"/>
    </source>
</evidence>
<accession>A0A2G8LCN0</accession>
<feature type="compositionally biased region" description="Basic and acidic residues" evidence="7">
    <location>
        <begin position="369"/>
        <end position="379"/>
    </location>
</feature>
<feature type="region of interest" description="Disordered" evidence="7">
    <location>
        <begin position="97"/>
        <end position="122"/>
    </location>
</feature>
<dbReference type="OrthoDB" id="1405469at2759"/>
<dbReference type="Pfam" id="PF00069">
    <property type="entry name" value="Pkinase"/>
    <property type="match status" value="2"/>
</dbReference>
<evidence type="ECO:0000256" key="3">
    <source>
        <dbReference type="ARBA" id="ARBA00022777"/>
    </source>
</evidence>
<comment type="similarity">
    <text evidence="5">Belongs to the protein kinase superfamily. Ser/Thr protein kinase family. GCN2 subfamily.</text>
</comment>
<feature type="compositionally biased region" description="Basic and acidic residues" evidence="7">
    <location>
        <begin position="107"/>
        <end position="120"/>
    </location>
</feature>
<proteinExistence type="inferred from homology"/>
<evidence type="ECO:0000259" key="8">
    <source>
        <dbReference type="PROSITE" id="PS50011"/>
    </source>
</evidence>
<dbReference type="GO" id="GO:0005524">
    <property type="term" value="F:ATP binding"/>
    <property type="evidence" value="ECO:0007669"/>
    <property type="project" value="UniProtKB-UniRule"/>
</dbReference>
<comment type="caution">
    <text evidence="9">The sequence shown here is derived from an EMBL/GenBank/DDBJ whole genome shotgun (WGS) entry which is preliminary data.</text>
</comment>
<dbReference type="InterPro" id="IPR050339">
    <property type="entry name" value="CC_SR_Kinase"/>
</dbReference>